<keyword evidence="2" id="KW-0472">Membrane</keyword>
<proteinExistence type="predicted"/>
<name>A0ABR1D0I8_NECAM</name>
<keyword evidence="2" id="KW-1133">Transmembrane helix</keyword>
<gene>
    <name evidence="3" type="primary">Necator_chrIII.g11498</name>
    <name evidence="3" type="ORF">RB195_010733</name>
</gene>
<dbReference type="Proteomes" id="UP001303046">
    <property type="component" value="Unassembled WGS sequence"/>
</dbReference>
<feature type="region of interest" description="Disordered" evidence="1">
    <location>
        <begin position="137"/>
        <end position="156"/>
    </location>
</feature>
<organism evidence="3 4">
    <name type="scientific">Necator americanus</name>
    <name type="common">Human hookworm</name>
    <dbReference type="NCBI Taxonomy" id="51031"/>
    <lineage>
        <taxon>Eukaryota</taxon>
        <taxon>Metazoa</taxon>
        <taxon>Ecdysozoa</taxon>
        <taxon>Nematoda</taxon>
        <taxon>Chromadorea</taxon>
        <taxon>Rhabditida</taxon>
        <taxon>Rhabditina</taxon>
        <taxon>Rhabditomorpha</taxon>
        <taxon>Strongyloidea</taxon>
        <taxon>Ancylostomatidae</taxon>
        <taxon>Bunostominae</taxon>
        <taxon>Necator</taxon>
    </lineage>
</organism>
<evidence type="ECO:0000256" key="1">
    <source>
        <dbReference type="SAM" id="MobiDB-lite"/>
    </source>
</evidence>
<accession>A0ABR1D0I8</accession>
<evidence type="ECO:0000256" key="2">
    <source>
        <dbReference type="SAM" id="Phobius"/>
    </source>
</evidence>
<reference evidence="3 4" key="1">
    <citation type="submission" date="2023-08" db="EMBL/GenBank/DDBJ databases">
        <title>A Necator americanus chromosomal reference genome.</title>
        <authorList>
            <person name="Ilik V."/>
            <person name="Petrzelkova K.J."/>
            <person name="Pardy F."/>
            <person name="Fuh T."/>
            <person name="Niatou-Singa F.S."/>
            <person name="Gouil Q."/>
            <person name="Baker L."/>
            <person name="Ritchie M.E."/>
            <person name="Jex A.R."/>
            <person name="Gazzola D."/>
            <person name="Li H."/>
            <person name="Toshio Fujiwara R."/>
            <person name="Zhan B."/>
            <person name="Aroian R.V."/>
            <person name="Pafco B."/>
            <person name="Schwarz E.M."/>
        </authorList>
    </citation>
    <scope>NUCLEOTIDE SEQUENCE [LARGE SCALE GENOMIC DNA]</scope>
    <source>
        <strain evidence="3 4">Aroian</strain>
        <tissue evidence="3">Whole animal</tissue>
    </source>
</reference>
<sequence>MDTAEENNKDAFYGEANALISRIPGQQMMDVNSRISSSLPLLRRIIDAISSSGKGLGANHAGLANSKSIQSAFLDLEAPFNSFRWYRLLNVIRPAPSTRKIAVDAMLQSLFVILYMMIPAIASSLICAKKPKMESSSSASAEKKERPSRKFAPALQPKRIALTRKEVLIKGGLRAGRHAYPTLDDIKSDWSEKEEKNKGKSDELAKKGSKDDKEKEGDAKAKPMEQKYGDMKQKEEEEHDGAKERVEQDKKVIVGSGSADSKQSKESEKQQEKVGEENNSSNVPNDGHVEKRLREEKKGSNEKEENDKKDVKTKS</sequence>
<dbReference type="EMBL" id="JAVFWL010000003">
    <property type="protein sequence ID" value="KAK6743626.1"/>
    <property type="molecule type" value="Genomic_DNA"/>
</dbReference>
<evidence type="ECO:0000313" key="4">
    <source>
        <dbReference type="Proteomes" id="UP001303046"/>
    </source>
</evidence>
<protein>
    <submittedName>
        <fullName evidence="3">Uncharacterized protein</fullName>
    </submittedName>
</protein>
<keyword evidence="2" id="KW-0812">Transmembrane</keyword>
<keyword evidence="4" id="KW-1185">Reference proteome</keyword>
<feature type="compositionally biased region" description="Basic and acidic residues" evidence="1">
    <location>
        <begin position="287"/>
        <end position="315"/>
    </location>
</feature>
<evidence type="ECO:0000313" key="3">
    <source>
        <dbReference type="EMBL" id="KAK6743626.1"/>
    </source>
</evidence>
<feature type="compositionally biased region" description="Basic and acidic residues" evidence="1">
    <location>
        <begin position="262"/>
        <end position="276"/>
    </location>
</feature>
<feature type="region of interest" description="Disordered" evidence="1">
    <location>
        <begin position="191"/>
        <end position="315"/>
    </location>
</feature>
<feature type="transmembrane region" description="Helical" evidence="2">
    <location>
        <begin position="106"/>
        <end position="128"/>
    </location>
</feature>
<feature type="compositionally biased region" description="Basic and acidic residues" evidence="1">
    <location>
        <begin position="191"/>
        <end position="252"/>
    </location>
</feature>
<comment type="caution">
    <text evidence="3">The sequence shown here is derived from an EMBL/GenBank/DDBJ whole genome shotgun (WGS) entry which is preliminary data.</text>
</comment>